<dbReference type="GO" id="GO:0065002">
    <property type="term" value="P:intracellular protein transmembrane transport"/>
    <property type="evidence" value="ECO:0007669"/>
    <property type="project" value="UniProtKB-UniRule"/>
</dbReference>
<dbReference type="NCBIfam" id="TIGR00916">
    <property type="entry name" value="2A0604s01"/>
    <property type="match status" value="1"/>
</dbReference>
<keyword evidence="6 12" id="KW-1133">Transmembrane helix</keyword>
<feature type="transmembrane region" description="Helical" evidence="12">
    <location>
        <begin position="21"/>
        <end position="39"/>
    </location>
</feature>
<dbReference type="InterPro" id="IPR005665">
    <property type="entry name" value="SecF_bac"/>
</dbReference>
<evidence type="ECO:0000256" key="3">
    <source>
        <dbReference type="ARBA" id="ARBA00022475"/>
    </source>
</evidence>
<accession>A0A1Y2KZC9</accession>
<dbReference type="InterPro" id="IPR055344">
    <property type="entry name" value="SecD_SecF_C_bact"/>
</dbReference>
<comment type="similarity">
    <text evidence="11">In the N-terminal section; belongs to the SecD/SecF family. SecD subfamily.</text>
</comment>
<dbReference type="Pfam" id="PF02355">
    <property type="entry name" value="SecD_SecF_C"/>
    <property type="match status" value="1"/>
</dbReference>
<evidence type="ECO:0000256" key="11">
    <source>
        <dbReference type="ARBA" id="ARBA00061053"/>
    </source>
</evidence>
<feature type="transmembrane region" description="Helical" evidence="12">
    <location>
        <begin position="265"/>
        <end position="292"/>
    </location>
</feature>
<keyword evidence="7 12" id="KW-0811">Translocation</keyword>
<dbReference type="SUPFAM" id="SSF82866">
    <property type="entry name" value="Multidrug efflux transporter AcrB transmembrane domain"/>
    <property type="match status" value="1"/>
</dbReference>
<keyword evidence="4 12" id="KW-0812">Transmembrane</keyword>
<dbReference type="PANTHER" id="PTHR30081:SF8">
    <property type="entry name" value="PROTEIN TRANSLOCASE SUBUNIT SECF"/>
    <property type="match status" value="1"/>
</dbReference>
<dbReference type="GO" id="GO:0006605">
    <property type="term" value="P:protein targeting"/>
    <property type="evidence" value="ECO:0007669"/>
    <property type="project" value="UniProtKB-UniRule"/>
</dbReference>
<dbReference type="Gene3D" id="1.20.1640.10">
    <property type="entry name" value="Multidrug efflux transporter AcrB transmembrane domain"/>
    <property type="match status" value="1"/>
</dbReference>
<keyword evidence="8 12" id="KW-0472">Membrane</keyword>
<evidence type="ECO:0000256" key="2">
    <source>
        <dbReference type="ARBA" id="ARBA00022448"/>
    </source>
</evidence>
<dbReference type="RefSeq" id="WP_085582960.1">
    <property type="nucleotide sequence ID" value="NZ_JFKA01000005.1"/>
</dbReference>
<dbReference type="InterPro" id="IPR022646">
    <property type="entry name" value="SecD/SecF_CS"/>
</dbReference>
<evidence type="ECO:0000313" key="14">
    <source>
        <dbReference type="EMBL" id="OSQ37788.1"/>
    </source>
</evidence>
<dbReference type="GO" id="GO:0015450">
    <property type="term" value="F:protein-transporting ATPase activity"/>
    <property type="evidence" value="ECO:0007669"/>
    <property type="project" value="InterPro"/>
</dbReference>
<gene>
    <name evidence="12" type="primary">secF</name>
    <name evidence="14" type="ORF">TMES_12300</name>
</gene>
<comment type="similarity">
    <text evidence="10">In the C-terminal section; belongs to the SecD/SecF family. SecF subfamily.</text>
</comment>
<dbReference type="PANTHER" id="PTHR30081">
    <property type="entry name" value="PROTEIN-EXPORT MEMBRANE PROTEIN SEC"/>
    <property type="match status" value="1"/>
</dbReference>
<reference evidence="14 15" key="1">
    <citation type="submission" date="2014-03" db="EMBL/GenBank/DDBJ databases">
        <title>The draft genome sequence of Thalassospira mesophila JCM 18969.</title>
        <authorList>
            <person name="Lai Q."/>
            <person name="Shao Z."/>
        </authorList>
    </citation>
    <scope>NUCLEOTIDE SEQUENCE [LARGE SCALE GENOMIC DNA]</scope>
    <source>
        <strain evidence="14 15">JCM 18969</strain>
    </source>
</reference>
<feature type="transmembrane region" description="Helical" evidence="12">
    <location>
        <begin position="190"/>
        <end position="211"/>
    </location>
</feature>
<evidence type="ECO:0000259" key="13">
    <source>
        <dbReference type="Pfam" id="PF02355"/>
    </source>
</evidence>
<evidence type="ECO:0000256" key="12">
    <source>
        <dbReference type="HAMAP-Rule" id="MF_01464"/>
    </source>
</evidence>
<evidence type="ECO:0000256" key="9">
    <source>
        <dbReference type="ARBA" id="ARBA00059018"/>
    </source>
</evidence>
<dbReference type="OrthoDB" id="9774769at2"/>
<name>A0A1Y2KZC9_9PROT</name>
<feature type="domain" description="Protein export membrane protein SecD/SecF C-terminal" evidence="13">
    <location>
        <begin position="109"/>
        <end position="293"/>
    </location>
</feature>
<dbReference type="InterPro" id="IPR022813">
    <property type="entry name" value="SecD/SecF_arch_bac"/>
</dbReference>
<dbReference type="NCBIfam" id="TIGR00966">
    <property type="entry name" value="transloc_SecF"/>
    <property type="match status" value="1"/>
</dbReference>
<dbReference type="EMBL" id="JFKA01000005">
    <property type="protein sequence ID" value="OSQ37788.1"/>
    <property type="molecule type" value="Genomic_DNA"/>
</dbReference>
<dbReference type="Pfam" id="PF07549">
    <property type="entry name" value="Sec_GG"/>
    <property type="match status" value="1"/>
</dbReference>
<dbReference type="InterPro" id="IPR022645">
    <property type="entry name" value="SecD/SecF_bac"/>
</dbReference>
<dbReference type="HAMAP" id="MF_01464_B">
    <property type="entry name" value="SecF_B"/>
    <property type="match status" value="1"/>
</dbReference>
<proteinExistence type="inferred from homology"/>
<evidence type="ECO:0000256" key="6">
    <source>
        <dbReference type="ARBA" id="ARBA00022989"/>
    </source>
</evidence>
<dbReference type="GO" id="GO:0043952">
    <property type="term" value="P:protein transport by the Sec complex"/>
    <property type="evidence" value="ECO:0007669"/>
    <property type="project" value="UniProtKB-UniRule"/>
</dbReference>
<keyword evidence="15" id="KW-1185">Reference proteome</keyword>
<keyword evidence="5 12" id="KW-0653">Protein transport</keyword>
<sequence>MKPLHLVPDEVNIPFLKLRNFFYIFSVSLVVLSAVLFFTKGLNFGIDFRGGILVEAKTSGPADIPGLRDNLGSLGLGDVSIQQFGEPDDVLIQLQRQDGDEKAQMAALETVTKALGDEVSIRRSELVGPKVGGELKEAGIYSVVISLALIMIYIWLRFEWQFAVASVVALLHDVIITVGLFVISGVQFDLATLAAILTVAGYSINDTVVVFDRIREFMRKFRKMDLVELLDLSINTTLSRTVMTSLTTLLALIALFLFGGEAIRGFTFALIFGIVIGTYSSICVASPLLVVLKLRRKIPEGEEASAEEAGVL</sequence>
<comment type="subcellular location">
    <subcellularLocation>
        <location evidence="1 12">Cell membrane</location>
        <topology evidence="1 12">Multi-pass membrane protein</topology>
    </subcellularLocation>
</comment>
<comment type="subunit">
    <text evidence="12">Forms a complex with SecD. Part of the essential Sec protein translocation apparatus which comprises SecA, SecYEG and auxiliary proteins SecDF-YajC and YidC.</text>
</comment>
<comment type="caution">
    <text evidence="14">The sequence shown here is derived from an EMBL/GenBank/DDBJ whole genome shotgun (WGS) entry which is preliminary data.</text>
</comment>
<feature type="transmembrane region" description="Helical" evidence="12">
    <location>
        <begin position="232"/>
        <end position="259"/>
    </location>
</feature>
<feature type="transmembrane region" description="Helical" evidence="12">
    <location>
        <begin position="138"/>
        <end position="156"/>
    </location>
</feature>
<evidence type="ECO:0000256" key="1">
    <source>
        <dbReference type="ARBA" id="ARBA00004651"/>
    </source>
</evidence>
<evidence type="ECO:0000313" key="15">
    <source>
        <dbReference type="Proteomes" id="UP000193391"/>
    </source>
</evidence>
<dbReference type="GO" id="GO:0005886">
    <property type="term" value="C:plasma membrane"/>
    <property type="evidence" value="ECO:0007669"/>
    <property type="project" value="UniProtKB-SubCell"/>
</dbReference>
<dbReference type="Proteomes" id="UP000193391">
    <property type="component" value="Unassembled WGS sequence"/>
</dbReference>
<evidence type="ECO:0000256" key="10">
    <source>
        <dbReference type="ARBA" id="ARBA00060856"/>
    </source>
</evidence>
<dbReference type="InterPro" id="IPR048634">
    <property type="entry name" value="SecD_SecF_C"/>
</dbReference>
<dbReference type="PRINTS" id="PR01755">
    <property type="entry name" value="SECFTRNLCASE"/>
</dbReference>
<dbReference type="STRING" id="1293891.TMES_12300"/>
<evidence type="ECO:0000256" key="8">
    <source>
        <dbReference type="ARBA" id="ARBA00023136"/>
    </source>
</evidence>
<evidence type="ECO:0000256" key="7">
    <source>
        <dbReference type="ARBA" id="ARBA00023010"/>
    </source>
</evidence>
<comment type="similarity">
    <text evidence="12">Belongs to the SecD/SecF family. SecF subfamily.</text>
</comment>
<evidence type="ECO:0000256" key="5">
    <source>
        <dbReference type="ARBA" id="ARBA00022927"/>
    </source>
</evidence>
<comment type="function">
    <text evidence="9 12">Part of the Sec protein translocase complex. Interacts with the SecYEG preprotein conducting channel. SecDF uses the proton motive force (PMF) to complete protein translocation after the ATP-dependent function of SecA.</text>
</comment>
<evidence type="ECO:0000256" key="4">
    <source>
        <dbReference type="ARBA" id="ARBA00022692"/>
    </source>
</evidence>
<feature type="transmembrane region" description="Helical" evidence="12">
    <location>
        <begin position="163"/>
        <end position="184"/>
    </location>
</feature>
<protein>
    <recommendedName>
        <fullName evidence="12">Protein-export membrane protein SecF</fullName>
    </recommendedName>
</protein>
<keyword evidence="2 12" id="KW-0813">Transport</keyword>
<dbReference type="AlphaFoldDB" id="A0A1Y2KZC9"/>
<dbReference type="FunFam" id="1.20.1640.10:FF:000024">
    <property type="entry name" value="Multifunctional fusion protein"/>
    <property type="match status" value="1"/>
</dbReference>
<keyword evidence="3 12" id="KW-1003">Cell membrane</keyword>
<organism evidence="14 15">
    <name type="scientific">Thalassospira mesophila</name>
    <dbReference type="NCBI Taxonomy" id="1293891"/>
    <lineage>
        <taxon>Bacteria</taxon>
        <taxon>Pseudomonadati</taxon>
        <taxon>Pseudomonadota</taxon>
        <taxon>Alphaproteobacteria</taxon>
        <taxon>Rhodospirillales</taxon>
        <taxon>Thalassospiraceae</taxon>
        <taxon>Thalassospira</taxon>
    </lineage>
</organism>